<dbReference type="eggNOG" id="ENOG5033HH5">
    <property type="taxonomic scope" value="Bacteria"/>
</dbReference>
<accession>B2VID4</accession>
<name>B2VID4_ERWT9</name>
<dbReference type="STRING" id="465817.ETA_19140"/>
<sequence length="178" mass="20303">MLRILYSPLNYTHPSHLQGSVLNLNSSDSVLINFWIITHFKLKDLPQNWEVNDNISLLLLDKWELINDAACLIGGYLLRSRILKQCTEIILNPRLSSFISLPIPHHVSLTTTGEHSNTLSLGLAFILSQIPHFPLALKERVLLFLPAEIDLPDTFIARNPNHLNLLTMALNYAKNYRE</sequence>
<evidence type="ECO:0000313" key="1">
    <source>
        <dbReference type="EMBL" id="CAO96960.1"/>
    </source>
</evidence>
<dbReference type="Pfam" id="PF09482">
    <property type="entry name" value="OrgA_MxiK"/>
    <property type="match status" value="1"/>
</dbReference>
<dbReference type="EMBL" id="CU468135">
    <property type="protein sequence ID" value="CAO96960.1"/>
    <property type="molecule type" value="Genomic_DNA"/>
</dbReference>
<dbReference type="HOGENOM" id="CLU_092002_1_0_6"/>
<dbReference type="InterPro" id="IPR013388">
    <property type="entry name" value="T3SS_OrgA/MxiK"/>
</dbReference>
<dbReference type="Proteomes" id="UP000001726">
    <property type="component" value="Chromosome"/>
</dbReference>
<keyword evidence="2" id="KW-1185">Reference proteome</keyword>
<dbReference type="AlphaFoldDB" id="B2VID4"/>
<reference evidence="1 2" key="1">
    <citation type="journal article" date="2008" name="Environ. Microbiol.">
        <title>The genome of Erwinia tasmaniensis strain Et1/99, a non-pathogenic bacterium in the genus Erwinia.</title>
        <authorList>
            <person name="Kube M."/>
            <person name="Migdoll A.M."/>
            <person name="Mueller I."/>
            <person name="Kuhl H."/>
            <person name="Beck A."/>
            <person name="Reinhardt R."/>
            <person name="Geider K."/>
        </authorList>
    </citation>
    <scope>NUCLEOTIDE SEQUENCE [LARGE SCALE GENOMIC DNA]</scope>
    <source>
        <strain evidence="2">DSM 17950 / CFBP 7177 / CIP 109463 / NCPPB 4357 / Et1/99</strain>
    </source>
</reference>
<gene>
    <name evidence="1" type="primary">orgA</name>
    <name evidence="1" type="ordered locus">ETA_19140</name>
</gene>
<evidence type="ECO:0000313" key="2">
    <source>
        <dbReference type="Proteomes" id="UP000001726"/>
    </source>
</evidence>
<protein>
    <submittedName>
        <fullName evidence="1">Oxygen-regulated invasion protein</fullName>
    </submittedName>
</protein>
<dbReference type="KEGG" id="eta:ETA_19140"/>
<organism evidence="1 2">
    <name type="scientific">Erwinia tasmaniensis (strain DSM 17950 / CFBP 7177 / CIP 109463 / NCPPB 4357 / Et1/99)</name>
    <dbReference type="NCBI Taxonomy" id="465817"/>
    <lineage>
        <taxon>Bacteria</taxon>
        <taxon>Pseudomonadati</taxon>
        <taxon>Pseudomonadota</taxon>
        <taxon>Gammaproteobacteria</taxon>
        <taxon>Enterobacterales</taxon>
        <taxon>Erwiniaceae</taxon>
        <taxon>Erwinia</taxon>
    </lineage>
</organism>
<proteinExistence type="predicted"/>